<keyword evidence="1" id="KW-0812">Transmembrane</keyword>
<evidence type="ECO:0000256" key="1">
    <source>
        <dbReference type="SAM" id="Phobius"/>
    </source>
</evidence>
<protein>
    <submittedName>
        <fullName evidence="2">Uncharacterized protein</fullName>
    </submittedName>
</protein>
<reference evidence="2 3" key="1">
    <citation type="submission" date="2019-06" db="EMBL/GenBank/DDBJ databases">
        <title>Whole genome shotgun sequence of Cellulomonas gelida NBRC 3748.</title>
        <authorList>
            <person name="Hosoyama A."/>
            <person name="Uohara A."/>
            <person name="Ohji S."/>
            <person name="Ichikawa N."/>
        </authorList>
    </citation>
    <scope>NUCLEOTIDE SEQUENCE [LARGE SCALE GENOMIC DNA]</scope>
    <source>
        <strain evidence="2 3">NBRC 3748</strain>
    </source>
</reference>
<comment type="caution">
    <text evidence="2">The sequence shown here is derived from an EMBL/GenBank/DDBJ whole genome shotgun (WGS) entry which is preliminary data.</text>
</comment>
<gene>
    <name evidence="2" type="ORF">CGE01nite_31420</name>
</gene>
<accession>A0A4Y3KNA6</accession>
<dbReference type="RefSeq" id="WP_141371676.1">
    <property type="nucleotide sequence ID" value="NZ_BJLQ01000058.1"/>
</dbReference>
<feature type="transmembrane region" description="Helical" evidence="1">
    <location>
        <begin position="29"/>
        <end position="49"/>
    </location>
</feature>
<evidence type="ECO:0000313" key="2">
    <source>
        <dbReference type="EMBL" id="GEA85891.1"/>
    </source>
</evidence>
<keyword evidence="1" id="KW-1133">Transmembrane helix</keyword>
<dbReference type="OrthoDB" id="4828357at2"/>
<dbReference type="Proteomes" id="UP000320461">
    <property type="component" value="Unassembled WGS sequence"/>
</dbReference>
<sequence length="176" mass="18118">MTTFEDLDIGEAFGDFGDAGTEPLRRSRAWGLVASLIALVLVALGLVWLNAARDAPTAAASPESIVPALGAAQTAADTLTGADLDSLTVLSSSTRLLGTSEWGSHYAALNESGAVCLVTVLDGQLPAQACGGPNAHLSLTTTDLDGRDVVLLTAQDAAPTSGDGWHRLADHLWTRP</sequence>
<name>A0A4Y3KNA6_9CELL</name>
<dbReference type="AlphaFoldDB" id="A0A4Y3KNA6"/>
<dbReference type="EMBL" id="BJLQ01000058">
    <property type="protein sequence ID" value="GEA85891.1"/>
    <property type="molecule type" value="Genomic_DNA"/>
</dbReference>
<evidence type="ECO:0000313" key="3">
    <source>
        <dbReference type="Proteomes" id="UP000320461"/>
    </source>
</evidence>
<keyword evidence="3" id="KW-1185">Reference proteome</keyword>
<organism evidence="2 3">
    <name type="scientific">Cellulomonas gelida</name>
    <dbReference type="NCBI Taxonomy" id="1712"/>
    <lineage>
        <taxon>Bacteria</taxon>
        <taxon>Bacillati</taxon>
        <taxon>Actinomycetota</taxon>
        <taxon>Actinomycetes</taxon>
        <taxon>Micrococcales</taxon>
        <taxon>Cellulomonadaceae</taxon>
        <taxon>Cellulomonas</taxon>
    </lineage>
</organism>
<proteinExistence type="predicted"/>
<keyword evidence="1" id="KW-0472">Membrane</keyword>